<keyword evidence="3" id="KW-0804">Transcription</keyword>
<dbReference type="InterPro" id="IPR036388">
    <property type="entry name" value="WH-like_DNA-bd_sf"/>
</dbReference>
<dbReference type="PRINTS" id="PR00035">
    <property type="entry name" value="HTHGNTR"/>
</dbReference>
<dbReference type="GO" id="GO:0045892">
    <property type="term" value="P:negative regulation of DNA-templated transcription"/>
    <property type="evidence" value="ECO:0007669"/>
    <property type="project" value="TreeGrafter"/>
</dbReference>
<dbReference type="GO" id="GO:0003677">
    <property type="term" value="F:DNA binding"/>
    <property type="evidence" value="ECO:0007669"/>
    <property type="project" value="UniProtKB-KW"/>
</dbReference>
<protein>
    <recommendedName>
        <fullName evidence="4">HTH gntR-type domain-containing protein</fullName>
    </recommendedName>
</protein>
<name>A0A919NC29_9ACTN</name>
<keyword evidence="2" id="KW-0238">DNA-binding</keyword>
<dbReference type="SMART" id="SM00345">
    <property type="entry name" value="HTH_GNTR"/>
    <property type="match status" value="1"/>
</dbReference>
<dbReference type="PANTHER" id="PTHR44846:SF1">
    <property type="entry name" value="MANNOSYL-D-GLYCERATE TRANSPORT_METABOLISM SYSTEM REPRESSOR MNGR-RELATED"/>
    <property type="match status" value="1"/>
</dbReference>
<keyword evidence="1" id="KW-0805">Transcription regulation</keyword>
<dbReference type="InterPro" id="IPR050679">
    <property type="entry name" value="Bact_HTH_transcr_reg"/>
</dbReference>
<comment type="caution">
    <text evidence="5">The sequence shown here is derived from an EMBL/GenBank/DDBJ whole genome shotgun (WGS) entry which is preliminary data.</text>
</comment>
<evidence type="ECO:0000256" key="2">
    <source>
        <dbReference type="ARBA" id="ARBA00023125"/>
    </source>
</evidence>
<evidence type="ECO:0000256" key="1">
    <source>
        <dbReference type="ARBA" id="ARBA00023015"/>
    </source>
</evidence>
<keyword evidence="6" id="KW-1185">Reference proteome</keyword>
<dbReference type="RefSeq" id="WP_203683458.1">
    <property type="nucleotide sequence ID" value="NZ_BOMW01000058.1"/>
</dbReference>
<evidence type="ECO:0000259" key="4">
    <source>
        <dbReference type="PROSITE" id="PS50949"/>
    </source>
</evidence>
<dbReference type="EMBL" id="BOMW01000058">
    <property type="protein sequence ID" value="GIF08087.1"/>
    <property type="molecule type" value="Genomic_DNA"/>
</dbReference>
<proteinExistence type="predicted"/>
<feature type="domain" description="HTH gntR-type" evidence="4">
    <location>
        <begin position="8"/>
        <end position="76"/>
    </location>
</feature>
<gene>
    <name evidence="5" type="ORF">Asi03nite_56250</name>
</gene>
<organism evidence="5 6">
    <name type="scientific">Actinoplanes siamensis</name>
    <dbReference type="NCBI Taxonomy" id="1223317"/>
    <lineage>
        <taxon>Bacteria</taxon>
        <taxon>Bacillati</taxon>
        <taxon>Actinomycetota</taxon>
        <taxon>Actinomycetes</taxon>
        <taxon>Micromonosporales</taxon>
        <taxon>Micromonosporaceae</taxon>
        <taxon>Actinoplanes</taxon>
    </lineage>
</organism>
<dbReference type="CDD" id="cd07377">
    <property type="entry name" value="WHTH_GntR"/>
    <property type="match status" value="1"/>
</dbReference>
<dbReference type="GO" id="GO:0003700">
    <property type="term" value="F:DNA-binding transcription factor activity"/>
    <property type="evidence" value="ECO:0007669"/>
    <property type="project" value="InterPro"/>
</dbReference>
<dbReference type="AlphaFoldDB" id="A0A919NC29"/>
<dbReference type="Proteomes" id="UP000629619">
    <property type="component" value="Unassembled WGS sequence"/>
</dbReference>
<dbReference type="Gene3D" id="1.10.10.10">
    <property type="entry name" value="Winged helix-like DNA-binding domain superfamily/Winged helix DNA-binding domain"/>
    <property type="match status" value="1"/>
</dbReference>
<reference evidence="5" key="1">
    <citation type="submission" date="2021-01" db="EMBL/GenBank/DDBJ databases">
        <title>Whole genome shotgun sequence of Actinoplanes siamensis NBRC 109076.</title>
        <authorList>
            <person name="Komaki H."/>
            <person name="Tamura T."/>
        </authorList>
    </citation>
    <scope>NUCLEOTIDE SEQUENCE</scope>
    <source>
        <strain evidence="5">NBRC 109076</strain>
    </source>
</reference>
<evidence type="ECO:0000256" key="3">
    <source>
        <dbReference type="ARBA" id="ARBA00023163"/>
    </source>
</evidence>
<evidence type="ECO:0000313" key="6">
    <source>
        <dbReference type="Proteomes" id="UP000629619"/>
    </source>
</evidence>
<dbReference type="SUPFAM" id="SSF46785">
    <property type="entry name" value="Winged helix' DNA-binding domain"/>
    <property type="match status" value="1"/>
</dbReference>
<dbReference type="InterPro" id="IPR000524">
    <property type="entry name" value="Tscrpt_reg_HTH_GntR"/>
</dbReference>
<dbReference type="PANTHER" id="PTHR44846">
    <property type="entry name" value="MANNOSYL-D-GLYCERATE TRANSPORT/METABOLISM SYSTEM REPRESSOR MNGR-RELATED"/>
    <property type="match status" value="1"/>
</dbReference>
<evidence type="ECO:0000313" key="5">
    <source>
        <dbReference type="EMBL" id="GIF08087.1"/>
    </source>
</evidence>
<accession>A0A919NC29</accession>
<sequence length="83" mass="9244">MIEPDGPVPPYRQLAEILAERIQRAEWQPNRPIPSELQLVQEFGVARGTVRRAVAVLREQGLVFTVAHRGTYVATPSPDPDQG</sequence>
<dbReference type="PROSITE" id="PS50949">
    <property type="entry name" value="HTH_GNTR"/>
    <property type="match status" value="1"/>
</dbReference>
<dbReference type="Pfam" id="PF00392">
    <property type="entry name" value="GntR"/>
    <property type="match status" value="1"/>
</dbReference>
<dbReference type="InterPro" id="IPR036390">
    <property type="entry name" value="WH_DNA-bd_sf"/>
</dbReference>